<dbReference type="Pfam" id="PF00578">
    <property type="entry name" value="AhpC-TSA"/>
    <property type="match status" value="1"/>
</dbReference>
<dbReference type="InterPro" id="IPR036249">
    <property type="entry name" value="Thioredoxin-like_sf"/>
</dbReference>
<name>A0A5C5WA81_9PLAN</name>
<dbReference type="GO" id="GO:0016209">
    <property type="term" value="F:antioxidant activity"/>
    <property type="evidence" value="ECO:0007669"/>
    <property type="project" value="InterPro"/>
</dbReference>
<keyword evidence="1" id="KW-1015">Disulfide bond</keyword>
<dbReference type="SUPFAM" id="SSF49742">
    <property type="entry name" value="PHM/PNGase F"/>
    <property type="match status" value="2"/>
</dbReference>
<dbReference type="GO" id="GO:0005507">
    <property type="term" value="F:copper ion binding"/>
    <property type="evidence" value="ECO:0007669"/>
    <property type="project" value="InterPro"/>
</dbReference>
<dbReference type="RefSeq" id="WP_146511630.1">
    <property type="nucleotide sequence ID" value="NZ_SIHI01000025.1"/>
</dbReference>
<dbReference type="Gene3D" id="2.60.120.310">
    <property type="entry name" value="Copper type II, ascorbate-dependent monooxygenase, N-terminal domain"/>
    <property type="match status" value="1"/>
</dbReference>
<dbReference type="OrthoDB" id="9788721at2"/>
<dbReference type="Gene3D" id="3.40.30.10">
    <property type="entry name" value="Glutaredoxin"/>
    <property type="match status" value="1"/>
</dbReference>
<dbReference type="Gene3D" id="2.60.120.230">
    <property type="match status" value="1"/>
</dbReference>
<comment type="caution">
    <text evidence="3">The sequence shown here is derived from an EMBL/GenBank/DDBJ whole genome shotgun (WGS) entry which is preliminary data.</text>
</comment>
<dbReference type="InterPro" id="IPR047262">
    <property type="entry name" value="PRX-like1"/>
</dbReference>
<evidence type="ECO:0000259" key="2">
    <source>
        <dbReference type="PROSITE" id="PS51352"/>
    </source>
</evidence>
<proteinExistence type="predicted"/>
<evidence type="ECO:0000313" key="4">
    <source>
        <dbReference type="Proteomes" id="UP000317243"/>
    </source>
</evidence>
<organism evidence="3 4">
    <name type="scientific">Thalassoglobus neptunius</name>
    <dbReference type="NCBI Taxonomy" id="1938619"/>
    <lineage>
        <taxon>Bacteria</taxon>
        <taxon>Pseudomonadati</taxon>
        <taxon>Planctomycetota</taxon>
        <taxon>Planctomycetia</taxon>
        <taxon>Planctomycetales</taxon>
        <taxon>Planctomycetaceae</taxon>
        <taxon>Thalassoglobus</taxon>
    </lineage>
</organism>
<evidence type="ECO:0000256" key="1">
    <source>
        <dbReference type="ARBA" id="ARBA00023157"/>
    </source>
</evidence>
<dbReference type="PANTHER" id="PTHR43640:SF1">
    <property type="entry name" value="THIOREDOXIN-DEPENDENT PEROXIREDOXIN"/>
    <property type="match status" value="1"/>
</dbReference>
<dbReference type="InterPro" id="IPR000866">
    <property type="entry name" value="AhpC/TSA"/>
</dbReference>
<protein>
    <submittedName>
        <fullName evidence="3">Thiol-disulfide oxidoreductase</fullName>
    </submittedName>
</protein>
<feature type="domain" description="Thioredoxin" evidence="2">
    <location>
        <begin position="16"/>
        <end position="183"/>
    </location>
</feature>
<dbReference type="AlphaFoldDB" id="A0A5C5WA81"/>
<keyword evidence="4" id="KW-1185">Reference proteome</keyword>
<dbReference type="InterPro" id="IPR036939">
    <property type="entry name" value="Cu2_ascorb_mOase_N_sf"/>
</dbReference>
<accession>A0A5C5WA81</accession>
<dbReference type="SUPFAM" id="SSF52833">
    <property type="entry name" value="Thioredoxin-like"/>
    <property type="match status" value="1"/>
</dbReference>
<dbReference type="PANTHER" id="PTHR43640">
    <property type="entry name" value="OS07G0260300 PROTEIN"/>
    <property type="match status" value="1"/>
</dbReference>
<sequence length="628" mass="70542">MEIGIRYVAWLVCLATLLASGIPSFGDDANLSRVDLHHLKGVDLEGHPHRFGDTENHRATVVVFLSTSCPISCATIPTLQRISTKYRLQGVEVFGVISNPGTSREEAIDHVEEFGIRFPVLFDSSKVLRNALQPTHTPQALVISNAGVVAYSGRIDNRFTALGRRRGRPSIHDLEDATKAVVLGRSVRYAYVEPIGCLLENKPQQDGETELSFHRDIAPILHANCVECHRAGEAAPFTLQSYEETCRHAEQIVHVTKTKFMPPWHPSEGYGEFRNTRGLAPEEIQLIEEWVRSGMPEGDTADALPHQVVDLEWRLGKPDLILTMEDEFELGAEGPDIHQHFVLPIQLHDSRLVSAVEFRPGNRRVVHHACFYIDTTHSGRKLSDLYPDVGYGSFVGPGFLNAGALRSWLPGMSPQRLPKGTGQPLHAHSDLVLEIHYQRTGKVERDRSQVGLYFTRGGRQVVGEIQVMNKALVIPAGESDYRHESSFVLPVDATLLDTAPHMHLLGKEMKATATLPNGTTQELVWIRDWDFNWQGQYLYKKPVRLPKGTRIDVVAIYDNSESNPLNPNSPPKQVTWGEQTKDEMGVCHFRYLCDSHSDLEKMNRHYLRYADHEQARYRSMLSGAGRSE</sequence>
<gene>
    <name evidence="3" type="ORF">KOR42_42520</name>
</gene>
<dbReference type="GO" id="GO:0016715">
    <property type="term" value="F:oxidoreductase activity, acting on paired donors, with incorporation or reduction of molecular oxygen, reduced ascorbate as one donor, and incorporation of one atom of oxygen"/>
    <property type="evidence" value="ECO:0007669"/>
    <property type="project" value="InterPro"/>
</dbReference>
<reference evidence="3 4" key="1">
    <citation type="submission" date="2019-02" db="EMBL/GenBank/DDBJ databases">
        <title>Deep-cultivation of Planctomycetes and their phenomic and genomic characterization uncovers novel biology.</title>
        <authorList>
            <person name="Wiegand S."/>
            <person name="Jogler M."/>
            <person name="Boedeker C."/>
            <person name="Pinto D."/>
            <person name="Vollmers J."/>
            <person name="Rivas-Marin E."/>
            <person name="Kohn T."/>
            <person name="Peeters S.H."/>
            <person name="Heuer A."/>
            <person name="Rast P."/>
            <person name="Oberbeckmann S."/>
            <person name="Bunk B."/>
            <person name="Jeske O."/>
            <person name="Meyerdierks A."/>
            <person name="Storesund J.E."/>
            <person name="Kallscheuer N."/>
            <person name="Luecker S."/>
            <person name="Lage O.M."/>
            <person name="Pohl T."/>
            <person name="Merkel B.J."/>
            <person name="Hornburger P."/>
            <person name="Mueller R.-W."/>
            <person name="Bruemmer F."/>
            <person name="Labrenz M."/>
            <person name="Spormann A.M."/>
            <person name="Op Den Camp H."/>
            <person name="Overmann J."/>
            <person name="Amann R."/>
            <person name="Jetten M.S.M."/>
            <person name="Mascher T."/>
            <person name="Medema M.H."/>
            <person name="Devos D.P."/>
            <person name="Kaster A.-K."/>
            <person name="Ovreas L."/>
            <person name="Rohde M."/>
            <person name="Galperin M.Y."/>
            <person name="Jogler C."/>
        </authorList>
    </citation>
    <scope>NUCLEOTIDE SEQUENCE [LARGE SCALE GENOMIC DNA]</scope>
    <source>
        <strain evidence="3 4">KOR42</strain>
    </source>
</reference>
<dbReference type="EMBL" id="SIHI01000025">
    <property type="protein sequence ID" value="TWT47055.1"/>
    <property type="molecule type" value="Genomic_DNA"/>
</dbReference>
<dbReference type="Proteomes" id="UP000317243">
    <property type="component" value="Unassembled WGS sequence"/>
</dbReference>
<dbReference type="InterPro" id="IPR014784">
    <property type="entry name" value="Cu2_ascorb_mOase-like_C"/>
</dbReference>
<dbReference type="InterPro" id="IPR008977">
    <property type="entry name" value="PHM/PNGase_F_dom_sf"/>
</dbReference>
<evidence type="ECO:0000313" key="3">
    <source>
        <dbReference type="EMBL" id="TWT47055.1"/>
    </source>
</evidence>
<dbReference type="PROSITE" id="PS51352">
    <property type="entry name" value="THIOREDOXIN_2"/>
    <property type="match status" value="1"/>
</dbReference>
<dbReference type="InterPro" id="IPR013766">
    <property type="entry name" value="Thioredoxin_domain"/>
</dbReference>